<evidence type="ECO:0000256" key="6">
    <source>
        <dbReference type="SAM" id="MobiDB-lite"/>
    </source>
</evidence>
<dbReference type="PROSITE" id="PS00107">
    <property type="entry name" value="PROTEIN_KINASE_ATP"/>
    <property type="match status" value="1"/>
</dbReference>
<keyword evidence="9" id="KW-0675">Receptor</keyword>
<dbReference type="CDD" id="cd06899">
    <property type="entry name" value="lectin_legume_LecRK_Arcelin_ConA"/>
    <property type="match status" value="1"/>
</dbReference>
<organism evidence="9">
    <name type="scientific">Anthurium amnicola</name>
    <dbReference type="NCBI Taxonomy" id="1678845"/>
    <lineage>
        <taxon>Eukaryota</taxon>
        <taxon>Viridiplantae</taxon>
        <taxon>Streptophyta</taxon>
        <taxon>Embryophyta</taxon>
        <taxon>Tracheophyta</taxon>
        <taxon>Spermatophyta</taxon>
        <taxon>Magnoliopsida</taxon>
        <taxon>Liliopsida</taxon>
        <taxon>Araceae</taxon>
        <taxon>Pothoideae</taxon>
        <taxon>Potheae</taxon>
        <taxon>Anthurium</taxon>
    </lineage>
</organism>
<dbReference type="InterPro" id="IPR011009">
    <property type="entry name" value="Kinase-like_dom_sf"/>
</dbReference>
<feature type="transmembrane region" description="Helical" evidence="7">
    <location>
        <begin position="364"/>
        <end position="387"/>
    </location>
</feature>
<evidence type="ECO:0000256" key="4">
    <source>
        <dbReference type="ARBA" id="ARBA00022734"/>
    </source>
</evidence>
<gene>
    <name evidence="9" type="primary">LECRKS5_2</name>
    <name evidence="9" type="ORF">g.103446</name>
</gene>
<dbReference type="InterPro" id="IPR001220">
    <property type="entry name" value="Legume_lectin_dom"/>
</dbReference>
<proteinExistence type="inferred from homology"/>
<evidence type="ECO:0000313" key="9">
    <source>
        <dbReference type="EMBL" id="JAT57958.1"/>
    </source>
</evidence>
<dbReference type="AlphaFoldDB" id="A0A1D1YTH7"/>
<accession>A0A1D1YTH7</accession>
<evidence type="ECO:0000256" key="5">
    <source>
        <dbReference type="PROSITE-ProRule" id="PRU10141"/>
    </source>
</evidence>
<keyword evidence="5" id="KW-0547">Nucleotide-binding</keyword>
<evidence type="ECO:0000256" key="7">
    <source>
        <dbReference type="SAM" id="Phobius"/>
    </source>
</evidence>
<keyword evidence="7" id="KW-0812">Transmembrane</keyword>
<keyword evidence="7" id="KW-0472">Membrane</keyword>
<keyword evidence="7" id="KW-1133">Transmembrane helix</keyword>
<comment type="similarity">
    <text evidence="3">In the C-terminal section; belongs to the protein kinase superfamily. Ser/Thr protein kinase family.</text>
</comment>
<feature type="compositionally biased region" description="Basic and acidic residues" evidence="6">
    <location>
        <begin position="1"/>
        <end position="12"/>
    </location>
</feature>
<dbReference type="PROSITE" id="PS50011">
    <property type="entry name" value="PROTEIN_KINASE_DOM"/>
    <property type="match status" value="1"/>
</dbReference>
<evidence type="ECO:0000256" key="3">
    <source>
        <dbReference type="ARBA" id="ARBA00010217"/>
    </source>
</evidence>
<dbReference type="InterPro" id="IPR050258">
    <property type="entry name" value="Leguminous_Lectin"/>
</dbReference>
<evidence type="ECO:0000256" key="2">
    <source>
        <dbReference type="ARBA" id="ARBA00008536"/>
    </source>
</evidence>
<evidence type="ECO:0000259" key="8">
    <source>
        <dbReference type="PROSITE" id="PS50011"/>
    </source>
</evidence>
<comment type="similarity">
    <text evidence="1">Belongs to the leguminous lectin family.</text>
</comment>
<dbReference type="Gene3D" id="2.60.120.200">
    <property type="match status" value="1"/>
</dbReference>
<sequence>MGRRMASDELKERKQRSSIPNPPTQLLNTHPPPSHAFSHHHLLPFSRQVYPAEMVSIRGRLLSLPSVHADLLLPLQLLLFLPMLAGNLETKTITMKYPINGTDNLKVLGDASVNGGALQLTPDTQNSDPKYHVNMSGRVLLATPFKLWEGGQVSSSSNASHNPTGSTQNKTVISFNTSFDFSVFRVGNVTEGEGVAFLITADVDSMPEGSYGRFLGLTNESTDGNETNRLVAVEFDTVRQLASGDRDGNHVGLDINSVNSTVSRSLFPFPFNLTIARSDTRNYRVWIDYNGRERHIYVYMNFTGNPKPQTPVLNATLDLGEHLAQHSYFGFSGSTSTLYQLNCVTSWNLTVEVLPEDPTGPWTWFLRVGVPVMGMTLVVVVVVVWYVKRRRVVKRDERLLGTLKSLPGTPREFEYRVLKKATGNFDEKNRLGQGGYGIVYRGLIPGENVEVAVKMFSRETKQGDFLAELTI</sequence>
<protein>
    <submittedName>
        <fullName evidence="9">Putative L-type lectin-domain containing receptor kinase S.5</fullName>
    </submittedName>
</protein>
<dbReference type="Gene3D" id="3.30.200.20">
    <property type="entry name" value="Phosphorylase Kinase, domain 1"/>
    <property type="match status" value="1"/>
</dbReference>
<keyword evidence="9" id="KW-0808">Transferase</keyword>
<dbReference type="InterPro" id="IPR013320">
    <property type="entry name" value="ConA-like_dom_sf"/>
</dbReference>
<dbReference type="PROSITE" id="PS00307">
    <property type="entry name" value="LECTIN_LEGUME_BETA"/>
    <property type="match status" value="1"/>
</dbReference>
<dbReference type="GO" id="GO:0004672">
    <property type="term" value="F:protein kinase activity"/>
    <property type="evidence" value="ECO:0007669"/>
    <property type="project" value="InterPro"/>
</dbReference>
<dbReference type="InterPro" id="IPR019825">
    <property type="entry name" value="Lectin_legB_Mn/Ca_BS"/>
</dbReference>
<comment type="similarity">
    <text evidence="2">In the N-terminal section; belongs to the leguminous lectin family.</text>
</comment>
<dbReference type="PANTHER" id="PTHR32401">
    <property type="entry name" value="CONCANAVALIN A-LIKE LECTIN FAMILY PROTEIN"/>
    <property type="match status" value="1"/>
</dbReference>
<keyword evidence="4 9" id="KW-0430">Lectin</keyword>
<dbReference type="GO" id="GO:0030246">
    <property type="term" value="F:carbohydrate binding"/>
    <property type="evidence" value="ECO:0007669"/>
    <property type="project" value="UniProtKB-KW"/>
</dbReference>
<dbReference type="EMBL" id="GDJX01009978">
    <property type="protein sequence ID" value="JAT57958.1"/>
    <property type="molecule type" value="Transcribed_RNA"/>
</dbReference>
<dbReference type="PANTHER" id="PTHR32401:SF48">
    <property type="entry name" value="LEGUME LECTIN DOMAIN-CONTAINING PROTEIN"/>
    <property type="match status" value="1"/>
</dbReference>
<dbReference type="InterPro" id="IPR000719">
    <property type="entry name" value="Prot_kinase_dom"/>
</dbReference>
<dbReference type="SUPFAM" id="SSF56112">
    <property type="entry name" value="Protein kinase-like (PK-like)"/>
    <property type="match status" value="1"/>
</dbReference>
<dbReference type="GO" id="GO:0005524">
    <property type="term" value="F:ATP binding"/>
    <property type="evidence" value="ECO:0007669"/>
    <property type="project" value="UniProtKB-UniRule"/>
</dbReference>
<dbReference type="InterPro" id="IPR017441">
    <property type="entry name" value="Protein_kinase_ATP_BS"/>
</dbReference>
<dbReference type="SUPFAM" id="SSF49899">
    <property type="entry name" value="Concanavalin A-like lectins/glucanases"/>
    <property type="match status" value="1"/>
</dbReference>
<feature type="region of interest" description="Disordered" evidence="6">
    <location>
        <begin position="1"/>
        <end position="35"/>
    </location>
</feature>
<feature type="non-terminal residue" evidence="9">
    <location>
        <position position="471"/>
    </location>
</feature>
<dbReference type="Pfam" id="PF00139">
    <property type="entry name" value="Lectin_legB"/>
    <property type="match status" value="1"/>
</dbReference>
<keyword evidence="9" id="KW-0418">Kinase</keyword>
<feature type="domain" description="Protein kinase" evidence="8">
    <location>
        <begin position="425"/>
        <end position="471"/>
    </location>
</feature>
<feature type="binding site" evidence="5">
    <location>
        <position position="454"/>
    </location>
    <ligand>
        <name>ATP</name>
        <dbReference type="ChEBI" id="CHEBI:30616"/>
    </ligand>
</feature>
<reference evidence="9" key="1">
    <citation type="submission" date="2015-07" db="EMBL/GenBank/DDBJ databases">
        <title>Transcriptome Assembly of Anthurium amnicola.</title>
        <authorList>
            <person name="Suzuki J."/>
        </authorList>
    </citation>
    <scope>NUCLEOTIDE SEQUENCE</scope>
</reference>
<evidence type="ECO:0000256" key="1">
    <source>
        <dbReference type="ARBA" id="ARBA00007606"/>
    </source>
</evidence>
<name>A0A1D1YTH7_9ARAE</name>
<keyword evidence="5" id="KW-0067">ATP-binding</keyword>